<feature type="domain" description="Thioredoxin" evidence="5">
    <location>
        <begin position="41"/>
        <end position="181"/>
    </location>
</feature>
<evidence type="ECO:0000256" key="1">
    <source>
        <dbReference type="ARBA" id="ARBA00004196"/>
    </source>
</evidence>
<gene>
    <name evidence="6" type="ORF">H8S64_15525</name>
</gene>
<dbReference type="RefSeq" id="WP_186977258.1">
    <property type="nucleotide sequence ID" value="NZ_JACOOH010000007.1"/>
</dbReference>
<dbReference type="Gene3D" id="3.40.30.10">
    <property type="entry name" value="Glutaredoxin"/>
    <property type="match status" value="1"/>
</dbReference>
<evidence type="ECO:0000313" key="6">
    <source>
        <dbReference type="EMBL" id="MBC5622507.1"/>
    </source>
</evidence>
<dbReference type="Proteomes" id="UP000646484">
    <property type="component" value="Unassembled WGS sequence"/>
</dbReference>
<evidence type="ECO:0000259" key="5">
    <source>
        <dbReference type="PROSITE" id="PS51352"/>
    </source>
</evidence>
<dbReference type="Pfam" id="PF13905">
    <property type="entry name" value="Thioredoxin_8"/>
    <property type="match status" value="1"/>
</dbReference>
<evidence type="ECO:0000256" key="4">
    <source>
        <dbReference type="ARBA" id="ARBA00023284"/>
    </source>
</evidence>
<organism evidence="6 7">
    <name type="scientific">Butyricimonas hominis</name>
    <dbReference type="NCBI Taxonomy" id="2763032"/>
    <lineage>
        <taxon>Bacteria</taxon>
        <taxon>Pseudomonadati</taxon>
        <taxon>Bacteroidota</taxon>
        <taxon>Bacteroidia</taxon>
        <taxon>Bacteroidales</taxon>
        <taxon>Odoribacteraceae</taxon>
        <taxon>Butyricimonas</taxon>
    </lineage>
</organism>
<sequence>MFCKKVHVLGFLFVFLFGLLLVGNPVFPKMISGIEIQKERLKAGCPALNFRYKDNKGRWVGLKDFKGKYVYIDIWATWCGPCKAEIPYLKQLEKEMKGKKIVFVSMSCDEDKAVWEKYVKEQRLSGVQLWMGKGKDMKDFYQIQSVPRFILLDKKGDIVDAFMTRPSDEKTKETLIKLKGI</sequence>
<name>A0ABR7D3K6_9BACT</name>
<dbReference type="PANTHER" id="PTHR42852:SF6">
    <property type="entry name" value="THIOL:DISULFIDE INTERCHANGE PROTEIN DSBE"/>
    <property type="match status" value="1"/>
</dbReference>
<dbReference type="EMBL" id="JACOOH010000007">
    <property type="protein sequence ID" value="MBC5622507.1"/>
    <property type="molecule type" value="Genomic_DNA"/>
</dbReference>
<comment type="subcellular location">
    <subcellularLocation>
        <location evidence="1">Cell envelope</location>
    </subcellularLocation>
</comment>
<proteinExistence type="predicted"/>
<evidence type="ECO:0000313" key="7">
    <source>
        <dbReference type="Proteomes" id="UP000646484"/>
    </source>
</evidence>
<comment type="caution">
    <text evidence="6">The sequence shown here is derived from an EMBL/GenBank/DDBJ whole genome shotgun (WGS) entry which is preliminary data.</text>
</comment>
<evidence type="ECO:0000256" key="2">
    <source>
        <dbReference type="ARBA" id="ARBA00022748"/>
    </source>
</evidence>
<keyword evidence="3" id="KW-1015">Disulfide bond</keyword>
<protein>
    <submittedName>
        <fullName evidence="6">TlpA family protein disulfide reductase</fullName>
    </submittedName>
</protein>
<keyword evidence="4" id="KW-0676">Redox-active center</keyword>
<dbReference type="PANTHER" id="PTHR42852">
    <property type="entry name" value="THIOL:DISULFIDE INTERCHANGE PROTEIN DSBE"/>
    <property type="match status" value="1"/>
</dbReference>
<dbReference type="PROSITE" id="PS51352">
    <property type="entry name" value="THIOREDOXIN_2"/>
    <property type="match status" value="1"/>
</dbReference>
<accession>A0ABR7D3K6</accession>
<keyword evidence="2" id="KW-0201">Cytochrome c-type biogenesis</keyword>
<keyword evidence="7" id="KW-1185">Reference proteome</keyword>
<dbReference type="InterPro" id="IPR012336">
    <property type="entry name" value="Thioredoxin-like_fold"/>
</dbReference>
<dbReference type="InterPro" id="IPR050553">
    <property type="entry name" value="Thioredoxin_ResA/DsbE_sf"/>
</dbReference>
<dbReference type="InterPro" id="IPR036249">
    <property type="entry name" value="Thioredoxin-like_sf"/>
</dbReference>
<reference evidence="6 7" key="1">
    <citation type="submission" date="2020-08" db="EMBL/GenBank/DDBJ databases">
        <title>Genome public.</title>
        <authorList>
            <person name="Liu C."/>
            <person name="Sun Q."/>
        </authorList>
    </citation>
    <scope>NUCLEOTIDE SEQUENCE [LARGE SCALE GENOMIC DNA]</scope>
    <source>
        <strain evidence="6 7">NSJ-56</strain>
    </source>
</reference>
<evidence type="ECO:0000256" key="3">
    <source>
        <dbReference type="ARBA" id="ARBA00023157"/>
    </source>
</evidence>
<dbReference type="InterPro" id="IPR013766">
    <property type="entry name" value="Thioredoxin_domain"/>
</dbReference>
<dbReference type="CDD" id="cd02966">
    <property type="entry name" value="TlpA_like_family"/>
    <property type="match status" value="1"/>
</dbReference>
<dbReference type="SUPFAM" id="SSF52833">
    <property type="entry name" value="Thioredoxin-like"/>
    <property type="match status" value="1"/>
</dbReference>